<name>A0A562TJT3_9HYPH</name>
<dbReference type="Proteomes" id="UP000320593">
    <property type="component" value="Unassembled WGS sequence"/>
</dbReference>
<dbReference type="AlphaFoldDB" id="A0A562TJT3"/>
<accession>A0A562TJT3</accession>
<keyword evidence="2" id="KW-1185">Reference proteome</keyword>
<dbReference type="OrthoDB" id="7628592at2"/>
<protein>
    <submittedName>
        <fullName evidence="1">Uncharacterized protein</fullName>
    </submittedName>
</protein>
<organism evidence="1 2">
    <name type="scientific">Roseibium hamelinense</name>
    <dbReference type="NCBI Taxonomy" id="150831"/>
    <lineage>
        <taxon>Bacteria</taxon>
        <taxon>Pseudomonadati</taxon>
        <taxon>Pseudomonadota</taxon>
        <taxon>Alphaproteobacteria</taxon>
        <taxon>Hyphomicrobiales</taxon>
        <taxon>Stappiaceae</taxon>
        <taxon>Roseibium</taxon>
    </lineage>
</organism>
<dbReference type="RefSeq" id="WP_145340857.1">
    <property type="nucleotide sequence ID" value="NZ_SMLY01000062.1"/>
</dbReference>
<proteinExistence type="predicted"/>
<gene>
    <name evidence="1" type="ORF">JM93_00953</name>
</gene>
<evidence type="ECO:0000313" key="2">
    <source>
        <dbReference type="Proteomes" id="UP000320593"/>
    </source>
</evidence>
<sequence length="330" mass="35859">MELAAFVDTKIADGAVSAEDILQVRRYIFGDGAISLEEGEALFRLNNADCTYAEGWYDLLPEAVCVLLVEQARPEGYVSDDHATWLINQITADGHVCTRTELDVVLKVLEKATEAPAALERFALEAVKQSALTGSGCTRAGHKLKPGVISDGEVELLRRILYASAGSASIAISKMEAEILFDINDATVEAENAPAWSELFAKAVANYLMALSGYQPPSREVALRRENWLEQPGGFEGGLGGFFKSMFTGGTGGVRSGLQREDSIAAQRGAAMSAEIAANEVVSEDEAHWLVNRIGRDGLMHENEKALLRFLREESPTIHPALQPLMERTF</sequence>
<dbReference type="EMBL" id="VLLF01000001">
    <property type="protein sequence ID" value="TWI93396.1"/>
    <property type="molecule type" value="Genomic_DNA"/>
</dbReference>
<evidence type="ECO:0000313" key="1">
    <source>
        <dbReference type="EMBL" id="TWI93396.1"/>
    </source>
</evidence>
<reference evidence="1 2" key="1">
    <citation type="submission" date="2019-07" db="EMBL/GenBank/DDBJ databases">
        <title>Genomic Encyclopedia of Archaeal and Bacterial Type Strains, Phase II (KMG-II): from individual species to whole genera.</title>
        <authorList>
            <person name="Goeker M."/>
        </authorList>
    </citation>
    <scope>NUCLEOTIDE SEQUENCE [LARGE SCALE GENOMIC DNA]</scope>
    <source>
        <strain evidence="1 2">ATCC BAA-252</strain>
    </source>
</reference>
<comment type="caution">
    <text evidence="1">The sequence shown here is derived from an EMBL/GenBank/DDBJ whole genome shotgun (WGS) entry which is preliminary data.</text>
</comment>